<dbReference type="EMBL" id="CP163432">
    <property type="protein sequence ID" value="XDQ12265.1"/>
    <property type="molecule type" value="Genomic_DNA"/>
</dbReference>
<proteinExistence type="predicted"/>
<dbReference type="Gene3D" id="3.40.50.2300">
    <property type="match status" value="2"/>
</dbReference>
<gene>
    <name evidence="5" type="ORF">AB5J55_22850</name>
</gene>
<dbReference type="AlphaFoldDB" id="A0AB39N100"/>
<dbReference type="GO" id="GO:0030288">
    <property type="term" value="C:outer membrane-bounded periplasmic space"/>
    <property type="evidence" value="ECO:0007669"/>
    <property type="project" value="TreeGrafter"/>
</dbReference>
<reference evidence="5" key="1">
    <citation type="submission" date="2024-07" db="EMBL/GenBank/DDBJ databases">
        <authorList>
            <person name="Yu S.T."/>
        </authorList>
    </citation>
    <scope>NUCLEOTIDE SEQUENCE</scope>
    <source>
        <strain evidence="5">R11</strain>
    </source>
</reference>
<dbReference type="InterPro" id="IPR050555">
    <property type="entry name" value="Bact_Solute-Bind_Prot2"/>
</dbReference>
<organism evidence="5">
    <name type="scientific">Streptomyces sp. R11</name>
    <dbReference type="NCBI Taxonomy" id="3238625"/>
    <lineage>
        <taxon>Bacteria</taxon>
        <taxon>Bacillati</taxon>
        <taxon>Actinomycetota</taxon>
        <taxon>Actinomycetes</taxon>
        <taxon>Kitasatosporales</taxon>
        <taxon>Streptomycetaceae</taxon>
        <taxon>Streptomyces</taxon>
    </lineage>
</organism>
<dbReference type="PANTHER" id="PTHR30036">
    <property type="entry name" value="D-XYLOSE-BINDING PERIPLASMIC PROTEIN"/>
    <property type="match status" value="1"/>
</dbReference>
<dbReference type="Pfam" id="PF13407">
    <property type="entry name" value="Peripla_BP_4"/>
    <property type="match status" value="1"/>
</dbReference>
<evidence type="ECO:0000256" key="2">
    <source>
        <dbReference type="ARBA" id="ARBA00022729"/>
    </source>
</evidence>
<protein>
    <submittedName>
        <fullName evidence="5">Sugar ABC transporter substrate-binding protein</fullName>
    </submittedName>
</protein>
<dbReference type="GO" id="GO:0030246">
    <property type="term" value="F:carbohydrate binding"/>
    <property type="evidence" value="ECO:0007669"/>
    <property type="project" value="TreeGrafter"/>
</dbReference>
<evidence type="ECO:0000256" key="3">
    <source>
        <dbReference type="SAM" id="SignalP"/>
    </source>
</evidence>
<feature type="chain" id="PRO_5044256934" evidence="3">
    <location>
        <begin position="26"/>
        <end position="376"/>
    </location>
</feature>
<dbReference type="InterPro" id="IPR025997">
    <property type="entry name" value="SBP_2_dom"/>
</dbReference>
<dbReference type="PANTHER" id="PTHR30036:SF1">
    <property type="entry name" value="D-XYLOSE-BINDING PERIPLASMIC PROTEIN"/>
    <property type="match status" value="1"/>
</dbReference>
<keyword evidence="2 3" id="KW-0732">Signal</keyword>
<dbReference type="RefSeq" id="WP_369272449.1">
    <property type="nucleotide sequence ID" value="NZ_CP163432.1"/>
</dbReference>
<evidence type="ECO:0000313" key="5">
    <source>
        <dbReference type="EMBL" id="XDQ12265.1"/>
    </source>
</evidence>
<comment type="subcellular location">
    <subcellularLocation>
        <location evidence="1">Cell envelope</location>
    </subcellularLocation>
</comment>
<name>A0AB39N100_9ACTN</name>
<dbReference type="SUPFAM" id="SSF53822">
    <property type="entry name" value="Periplasmic binding protein-like I"/>
    <property type="match status" value="1"/>
</dbReference>
<feature type="signal peptide" evidence="3">
    <location>
        <begin position="1"/>
        <end position="25"/>
    </location>
</feature>
<evidence type="ECO:0000259" key="4">
    <source>
        <dbReference type="Pfam" id="PF13407"/>
    </source>
</evidence>
<dbReference type="PROSITE" id="PS51257">
    <property type="entry name" value="PROKAR_LIPOPROTEIN"/>
    <property type="match status" value="1"/>
</dbReference>
<accession>A0AB39N100</accession>
<dbReference type="InterPro" id="IPR028082">
    <property type="entry name" value="Peripla_BP_I"/>
</dbReference>
<feature type="domain" description="Periplasmic binding protein" evidence="4">
    <location>
        <begin position="50"/>
        <end position="311"/>
    </location>
</feature>
<evidence type="ECO:0000256" key="1">
    <source>
        <dbReference type="ARBA" id="ARBA00004196"/>
    </source>
</evidence>
<sequence length="376" mass="39862">MRPLRPLRRTATAVAAASTMTLSLAACGALGVTGDSSEASPTKGDDVTVGLLLPETANTRYDKFDYPIIKNKVAELTDKQGQVDYRNADADAEKQANQLQQMINDQVDVILLDAVDAHAIADGVQKAKDAGIPVIAYDRLAEGPIDAYVSFDNELVGEVQGRSLMEAMGPNVDSSDKIVMMNGSPTDPNAKQFKAGALSELNGSVDIAKRYDTKDWKPENAQANMTEAIKAIGANNIKGVYSANDGMAGGIIKALQAEGVTDLPPITGQDAELDAVQRILSGQQYMSVYKSYPQEAESAAEMAVAKVQGKDIQFDSLTQDQVDSPTAKDIPALLVPVVALTKNNIKQTVLADGIYELSEICTGEYKSACAGAGLTK</sequence>